<keyword evidence="3" id="KW-1185">Reference proteome</keyword>
<organism evidence="2 3">
    <name type="scientific">Molorchus minor</name>
    <dbReference type="NCBI Taxonomy" id="1323400"/>
    <lineage>
        <taxon>Eukaryota</taxon>
        <taxon>Metazoa</taxon>
        <taxon>Ecdysozoa</taxon>
        <taxon>Arthropoda</taxon>
        <taxon>Hexapoda</taxon>
        <taxon>Insecta</taxon>
        <taxon>Pterygota</taxon>
        <taxon>Neoptera</taxon>
        <taxon>Endopterygota</taxon>
        <taxon>Coleoptera</taxon>
        <taxon>Polyphaga</taxon>
        <taxon>Cucujiformia</taxon>
        <taxon>Chrysomeloidea</taxon>
        <taxon>Cerambycidae</taxon>
        <taxon>Lamiinae</taxon>
        <taxon>Monochamini</taxon>
        <taxon>Molorchus</taxon>
    </lineage>
</organism>
<proteinExistence type="predicted"/>
<dbReference type="EMBL" id="JAPWTJ010000134">
    <property type="protein sequence ID" value="KAJ8982298.1"/>
    <property type="molecule type" value="Genomic_DNA"/>
</dbReference>
<dbReference type="Pfam" id="PF15907">
    <property type="entry name" value="Itfg2"/>
    <property type="match status" value="2"/>
</dbReference>
<dbReference type="SUPFAM" id="SSF50978">
    <property type="entry name" value="WD40 repeat-like"/>
    <property type="match status" value="1"/>
</dbReference>
<dbReference type="InterPro" id="IPR031793">
    <property type="entry name" value="KICSTOR_ITFG2"/>
</dbReference>
<name>A0ABQ9JY62_9CUCU</name>
<dbReference type="SUPFAM" id="SSF69318">
    <property type="entry name" value="Integrin alpha N-terminal domain"/>
    <property type="match status" value="1"/>
</dbReference>
<evidence type="ECO:0008006" key="4">
    <source>
        <dbReference type="Google" id="ProtNLM"/>
    </source>
</evidence>
<feature type="compositionally biased region" description="Low complexity" evidence="1">
    <location>
        <begin position="127"/>
        <end position="136"/>
    </location>
</feature>
<sequence length="523" mass="58406">MRAISLVKRIKFEFTGNVVRDALTLGDIDNDGCNELIVGNQNGEVVIFKGQEKYQTIIQSHFVSCVAVGNILNDNRNVLIIITADGWCYLYAIPERQTEKLGSNLSDGVEEVDGQNQSTSGSGSVETLSNTDTTSTTKLREKQLQLICIHQQRIPANAKFYLTKAIGRDNFLHSHNFQNILLGDVDGDGLNEMVLGLTDRVVRSYRWINSLDKPNLKATEFGMINESSHDLQGKFVALNKWECANQIGSITLHHSWDGRASLLIAQPGGTFMRIRCSSDDSVYQTGFESSAQSSSNDSQSENISSAVDYQFLGISRMRNQNISTEILGDLKSPNEDSTEKSKSTSSIEKSETSRSTSSGRPYAVATLDGTIMLVQDEIILWAIAVDHQVFALTKLDVTGNGSDDIVVCSWDGQTYILDQEKNSVRFHLEEPVQAFTSGYYNLNPNEPAVTCLVYVTFKNTIILYYDIPLKDLICKKFEPDIEKLSELFMDEGRKPEEAMDIVRNMDKKTKQELVDCLLYKVNI</sequence>
<dbReference type="Proteomes" id="UP001162164">
    <property type="component" value="Unassembled WGS sequence"/>
</dbReference>
<evidence type="ECO:0000313" key="3">
    <source>
        <dbReference type="Proteomes" id="UP001162164"/>
    </source>
</evidence>
<dbReference type="InterPro" id="IPR028994">
    <property type="entry name" value="Integrin_alpha_N"/>
</dbReference>
<feature type="compositionally biased region" description="Polar residues" evidence="1">
    <location>
        <begin position="114"/>
        <end position="126"/>
    </location>
</feature>
<evidence type="ECO:0000256" key="1">
    <source>
        <dbReference type="SAM" id="MobiDB-lite"/>
    </source>
</evidence>
<dbReference type="InterPro" id="IPR036322">
    <property type="entry name" value="WD40_repeat_dom_sf"/>
</dbReference>
<evidence type="ECO:0000313" key="2">
    <source>
        <dbReference type="EMBL" id="KAJ8982298.1"/>
    </source>
</evidence>
<gene>
    <name evidence="2" type="ORF">NQ317_001158</name>
</gene>
<accession>A0ABQ9JY62</accession>
<protein>
    <recommendedName>
        <fullName evidence="4">KICSTOR complex protein ITFG2-like</fullName>
    </recommendedName>
</protein>
<dbReference type="PANTHER" id="PTHR16317">
    <property type="entry name" value="INTEGRIN ALPHA REPEAT DOMAIN-CONTAINING"/>
    <property type="match status" value="1"/>
</dbReference>
<reference evidence="2" key="1">
    <citation type="journal article" date="2023" name="Insect Mol. Biol.">
        <title>Genome sequencing provides insights into the evolution of gene families encoding plant cell wall-degrading enzymes in longhorned beetles.</title>
        <authorList>
            <person name="Shin N.R."/>
            <person name="Okamura Y."/>
            <person name="Kirsch R."/>
            <person name="Pauchet Y."/>
        </authorList>
    </citation>
    <scope>NUCLEOTIDE SEQUENCE</scope>
    <source>
        <strain evidence="2">MMC_N1</strain>
    </source>
</reference>
<feature type="compositionally biased region" description="Basic and acidic residues" evidence="1">
    <location>
        <begin position="332"/>
        <end position="352"/>
    </location>
</feature>
<feature type="region of interest" description="Disordered" evidence="1">
    <location>
        <begin position="325"/>
        <end position="360"/>
    </location>
</feature>
<comment type="caution">
    <text evidence="2">The sequence shown here is derived from an EMBL/GenBank/DDBJ whole genome shotgun (WGS) entry which is preliminary data.</text>
</comment>
<dbReference type="PANTHER" id="PTHR16317:SF1">
    <property type="entry name" value="KICSTOR COMPLEX PROTEIN ITFG2"/>
    <property type="match status" value="1"/>
</dbReference>
<feature type="region of interest" description="Disordered" evidence="1">
    <location>
        <begin position="106"/>
        <end position="136"/>
    </location>
</feature>